<comment type="caution">
    <text evidence="2">The sequence shown here is derived from an EMBL/GenBank/DDBJ whole genome shotgun (WGS) entry which is preliminary data.</text>
</comment>
<dbReference type="Proteomes" id="UP000708208">
    <property type="component" value="Unassembled WGS sequence"/>
</dbReference>
<feature type="non-terminal residue" evidence="2">
    <location>
        <position position="1"/>
    </location>
</feature>
<proteinExistence type="predicted"/>
<feature type="compositionally biased region" description="Basic and acidic residues" evidence="1">
    <location>
        <begin position="62"/>
        <end position="72"/>
    </location>
</feature>
<evidence type="ECO:0000313" key="2">
    <source>
        <dbReference type="EMBL" id="CAG7729798.1"/>
    </source>
</evidence>
<accession>A0A8J2NX84</accession>
<keyword evidence="3" id="KW-1185">Reference proteome</keyword>
<evidence type="ECO:0000256" key="1">
    <source>
        <dbReference type="SAM" id="MobiDB-lite"/>
    </source>
</evidence>
<evidence type="ECO:0000313" key="3">
    <source>
        <dbReference type="Proteomes" id="UP000708208"/>
    </source>
</evidence>
<dbReference type="EMBL" id="CAJVCH010184319">
    <property type="protein sequence ID" value="CAG7729798.1"/>
    <property type="molecule type" value="Genomic_DNA"/>
</dbReference>
<organism evidence="2 3">
    <name type="scientific">Allacma fusca</name>
    <dbReference type="NCBI Taxonomy" id="39272"/>
    <lineage>
        <taxon>Eukaryota</taxon>
        <taxon>Metazoa</taxon>
        <taxon>Ecdysozoa</taxon>
        <taxon>Arthropoda</taxon>
        <taxon>Hexapoda</taxon>
        <taxon>Collembola</taxon>
        <taxon>Symphypleona</taxon>
        <taxon>Sminthuridae</taxon>
        <taxon>Allacma</taxon>
    </lineage>
</organism>
<dbReference type="AlphaFoldDB" id="A0A8J2NX84"/>
<reference evidence="2" key="1">
    <citation type="submission" date="2021-06" db="EMBL/GenBank/DDBJ databases">
        <authorList>
            <person name="Hodson N. C."/>
            <person name="Mongue J. A."/>
            <person name="Jaron S. K."/>
        </authorList>
    </citation>
    <scope>NUCLEOTIDE SEQUENCE</scope>
</reference>
<sequence>SDDTSEVKEGSDCEFPDSNDLPQGEEESVRRISVSRSRRRNLQNYHQTNGNRNLKLASPESPKIHAKDKTSHVKVRELESRELELFTSYVEDNDPYMGLYRMSSVEPRNSVPVVCL</sequence>
<gene>
    <name evidence="2" type="ORF">AFUS01_LOCUS18490</name>
</gene>
<feature type="region of interest" description="Disordered" evidence="1">
    <location>
        <begin position="1"/>
        <end position="72"/>
    </location>
</feature>
<name>A0A8J2NX84_9HEXA</name>
<protein>
    <submittedName>
        <fullName evidence="2">Uncharacterized protein</fullName>
    </submittedName>
</protein>
<feature type="compositionally biased region" description="Basic and acidic residues" evidence="1">
    <location>
        <begin position="1"/>
        <end position="11"/>
    </location>
</feature>
<feature type="compositionally biased region" description="Polar residues" evidence="1">
    <location>
        <begin position="42"/>
        <end position="52"/>
    </location>
</feature>